<protein>
    <recommendedName>
        <fullName evidence="7">FAD-binding PCMH-type domain-containing protein</fullName>
    </recommendedName>
</protein>
<dbReference type="EnsemblFungi" id="MAPG_04067T0">
    <property type="protein sequence ID" value="MAPG_04067T0"/>
    <property type="gene ID" value="MAPG_04067"/>
</dbReference>
<dbReference type="InterPro" id="IPR016169">
    <property type="entry name" value="FAD-bd_PCMH_sub2"/>
</dbReference>
<dbReference type="InterPro" id="IPR012951">
    <property type="entry name" value="BBE"/>
</dbReference>
<dbReference type="InterPro" id="IPR006094">
    <property type="entry name" value="Oxid_FAD_bind_N"/>
</dbReference>
<feature type="domain" description="FAD-binding PCMH-type" evidence="7">
    <location>
        <begin position="136"/>
        <end position="317"/>
    </location>
</feature>
<evidence type="ECO:0000256" key="3">
    <source>
        <dbReference type="ARBA" id="ARBA00022630"/>
    </source>
</evidence>
<comment type="cofactor">
    <cofactor evidence="1">
        <name>FAD</name>
        <dbReference type="ChEBI" id="CHEBI:57692"/>
    </cofactor>
</comment>
<dbReference type="Proteomes" id="UP000011715">
    <property type="component" value="Unassembled WGS sequence"/>
</dbReference>
<keyword evidence="6" id="KW-0732">Signal</keyword>
<dbReference type="Gene3D" id="3.30.465.10">
    <property type="match status" value="2"/>
</dbReference>
<evidence type="ECO:0000313" key="9">
    <source>
        <dbReference type="EnsemblFungi" id="MAPG_04067T0"/>
    </source>
</evidence>
<reference evidence="9" key="5">
    <citation type="submission" date="2015-06" db="UniProtKB">
        <authorList>
            <consortium name="EnsemblFungi"/>
        </authorList>
    </citation>
    <scope>IDENTIFICATION</scope>
    <source>
        <strain evidence="9">ATCC 64411</strain>
    </source>
</reference>
<dbReference type="EMBL" id="ADBL01000962">
    <property type="status" value="NOT_ANNOTATED_CDS"/>
    <property type="molecule type" value="Genomic_DNA"/>
</dbReference>
<dbReference type="OMA" id="KCYSQED"/>
<accession>A0A0C4DVQ6</accession>
<evidence type="ECO:0000313" key="8">
    <source>
        <dbReference type="EMBL" id="KLU85035.1"/>
    </source>
</evidence>
<dbReference type="AlphaFoldDB" id="A0A0C4DVQ6"/>
<evidence type="ECO:0000259" key="7">
    <source>
        <dbReference type="PROSITE" id="PS51387"/>
    </source>
</evidence>
<dbReference type="InterPro" id="IPR036318">
    <property type="entry name" value="FAD-bd_PCMH-like_sf"/>
</dbReference>
<reference evidence="8" key="3">
    <citation type="submission" date="2011-03" db="EMBL/GenBank/DDBJ databases">
        <title>Annotation of Magnaporthe poae ATCC 64411.</title>
        <authorList>
            <person name="Ma L.-J."/>
            <person name="Dead R."/>
            <person name="Young S.K."/>
            <person name="Zeng Q."/>
            <person name="Gargeya S."/>
            <person name="Fitzgerald M."/>
            <person name="Haas B."/>
            <person name="Abouelleil A."/>
            <person name="Alvarado L."/>
            <person name="Arachchi H.M."/>
            <person name="Berlin A."/>
            <person name="Brown A."/>
            <person name="Chapman S.B."/>
            <person name="Chen Z."/>
            <person name="Dunbar C."/>
            <person name="Freedman E."/>
            <person name="Gearin G."/>
            <person name="Gellesch M."/>
            <person name="Goldberg J."/>
            <person name="Griggs A."/>
            <person name="Gujja S."/>
            <person name="Heiman D."/>
            <person name="Howarth C."/>
            <person name="Larson L."/>
            <person name="Lui A."/>
            <person name="MacDonald P.J.P."/>
            <person name="Mehta T."/>
            <person name="Montmayeur A."/>
            <person name="Murphy C."/>
            <person name="Neiman D."/>
            <person name="Pearson M."/>
            <person name="Priest M."/>
            <person name="Roberts A."/>
            <person name="Saif S."/>
            <person name="Shea T."/>
            <person name="Shenoy N."/>
            <person name="Sisk P."/>
            <person name="Stolte C."/>
            <person name="Sykes S."/>
            <person name="Yandava C."/>
            <person name="Wortman J."/>
            <person name="Nusbaum C."/>
            <person name="Birren B."/>
        </authorList>
    </citation>
    <scope>NUCLEOTIDE SEQUENCE</scope>
    <source>
        <strain evidence="8">ATCC 64411</strain>
    </source>
</reference>
<proteinExistence type="inferred from homology"/>
<feature type="signal peptide" evidence="6">
    <location>
        <begin position="1"/>
        <end position="29"/>
    </location>
</feature>
<dbReference type="eggNOG" id="ENOG502QQWK">
    <property type="taxonomic scope" value="Eukaryota"/>
</dbReference>
<dbReference type="Pfam" id="PF01565">
    <property type="entry name" value="FAD_binding_4"/>
    <property type="match status" value="1"/>
</dbReference>
<name>A0A0C4DVQ6_MAGP6</name>
<dbReference type="InterPro" id="IPR016166">
    <property type="entry name" value="FAD-bd_PCMH"/>
</dbReference>
<keyword evidence="4" id="KW-0274">FAD</keyword>
<dbReference type="SUPFAM" id="SSF56176">
    <property type="entry name" value="FAD-binding/transporter-associated domain-like"/>
    <property type="match status" value="1"/>
</dbReference>
<evidence type="ECO:0000256" key="5">
    <source>
        <dbReference type="ARBA" id="ARBA00023002"/>
    </source>
</evidence>
<sequence>MLPFPAVRATTALAIVLTAIQSLVVPALAAAPYCLPGDACFPTDAELDAFNRTVNSALLKSVPYGAPCYEATYNATECKMLAEIKGNEDWRRNLSAGMMYSNWEQDGLLGEKGGCLVPNPNSDGTPPGPVRSKCSLGGLPSYMVKAASADDIAKSVGFAAKHNLRLRVKNTGHDYLGRSTDPGAFSIWTRHMNDAHLIKEFVPEGCSAPPQDVISAGPGIDGAELYRVAAEAGRVVVGASASSVGVTGGFLLGGGVGPLSPHLGMAVDNLVQAEVVTADGKMRVVNACKEPDLFWALRGGGGAFAVITRAYVKAHPAFSAVNSVAGQIGCANRASYESLVRAIVDLQAPLQQKGHTGVWACQPSRLGCMYISVVSFYSNDTVHPASEALADLQPILAAKGCANSLRATETTGSRSWNEAFEKVVGPLVSASVNVGLPVSVHSRIVPRSVVESPESLDRIKGFLLNLPSGASFIWQNTVGGAVAQVEPNATAVHPEWRNAFNFINIPVPGTWSGLTQQVIDTGRAILANATAVFGTAAYYNEDFVLEENWQESFFGSNYPRLLDIKRRVDPSRVFSCRMCVGSEDGF</sequence>
<dbReference type="GO" id="GO:0071949">
    <property type="term" value="F:FAD binding"/>
    <property type="evidence" value="ECO:0007669"/>
    <property type="project" value="InterPro"/>
</dbReference>
<reference evidence="8" key="1">
    <citation type="submission" date="2010-05" db="EMBL/GenBank/DDBJ databases">
        <title>The Genome Sequence of Magnaporthe poae strain ATCC 64411.</title>
        <authorList>
            <consortium name="The Broad Institute Genome Sequencing Platform"/>
            <consortium name="Broad Institute Genome Sequencing Center for Infectious Disease"/>
            <person name="Ma L.-J."/>
            <person name="Dead R."/>
            <person name="Young S."/>
            <person name="Zeng Q."/>
            <person name="Koehrsen M."/>
            <person name="Alvarado L."/>
            <person name="Berlin A."/>
            <person name="Chapman S.B."/>
            <person name="Chen Z."/>
            <person name="Freedman E."/>
            <person name="Gellesch M."/>
            <person name="Goldberg J."/>
            <person name="Griggs A."/>
            <person name="Gujja S."/>
            <person name="Heilman E.R."/>
            <person name="Heiman D."/>
            <person name="Hepburn T."/>
            <person name="Howarth C."/>
            <person name="Jen D."/>
            <person name="Larson L."/>
            <person name="Mehta T."/>
            <person name="Neiman D."/>
            <person name="Pearson M."/>
            <person name="Roberts A."/>
            <person name="Saif S."/>
            <person name="Shea T."/>
            <person name="Shenoy N."/>
            <person name="Sisk P."/>
            <person name="Stolte C."/>
            <person name="Sykes S."/>
            <person name="Walk T."/>
            <person name="White J."/>
            <person name="Yandava C."/>
            <person name="Haas B."/>
            <person name="Nusbaum C."/>
            <person name="Birren B."/>
        </authorList>
    </citation>
    <scope>NUCLEOTIDE SEQUENCE</scope>
    <source>
        <strain evidence="8">ATCC 64411</strain>
    </source>
</reference>
<organism evidence="9 10">
    <name type="scientific">Magnaporthiopsis poae (strain ATCC 64411 / 73-15)</name>
    <name type="common">Kentucky bluegrass fungus</name>
    <name type="synonym">Magnaporthe poae</name>
    <dbReference type="NCBI Taxonomy" id="644358"/>
    <lineage>
        <taxon>Eukaryota</taxon>
        <taxon>Fungi</taxon>
        <taxon>Dikarya</taxon>
        <taxon>Ascomycota</taxon>
        <taxon>Pezizomycotina</taxon>
        <taxon>Sordariomycetes</taxon>
        <taxon>Sordariomycetidae</taxon>
        <taxon>Magnaporthales</taxon>
        <taxon>Magnaporthaceae</taxon>
        <taxon>Magnaporthiopsis</taxon>
    </lineage>
</organism>
<keyword evidence="10" id="KW-1185">Reference proteome</keyword>
<dbReference type="Pfam" id="PF08031">
    <property type="entry name" value="BBE"/>
    <property type="match status" value="1"/>
</dbReference>
<dbReference type="GO" id="GO:0016491">
    <property type="term" value="F:oxidoreductase activity"/>
    <property type="evidence" value="ECO:0007669"/>
    <property type="project" value="UniProtKB-KW"/>
</dbReference>
<evidence type="ECO:0000256" key="2">
    <source>
        <dbReference type="ARBA" id="ARBA00005466"/>
    </source>
</evidence>
<keyword evidence="5" id="KW-0560">Oxidoreductase</keyword>
<dbReference type="PANTHER" id="PTHR42973">
    <property type="entry name" value="BINDING OXIDOREDUCTASE, PUTATIVE (AFU_ORTHOLOGUE AFUA_1G17690)-RELATED"/>
    <property type="match status" value="1"/>
</dbReference>
<reference evidence="10" key="2">
    <citation type="submission" date="2010-05" db="EMBL/GenBank/DDBJ databases">
        <title>The genome sequence of Magnaporthe poae strain ATCC 64411.</title>
        <authorList>
            <person name="Ma L.-J."/>
            <person name="Dead R."/>
            <person name="Young S."/>
            <person name="Zeng Q."/>
            <person name="Koehrsen M."/>
            <person name="Alvarado L."/>
            <person name="Berlin A."/>
            <person name="Chapman S.B."/>
            <person name="Chen Z."/>
            <person name="Freedman E."/>
            <person name="Gellesch M."/>
            <person name="Goldberg J."/>
            <person name="Griggs A."/>
            <person name="Gujja S."/>
            <person name="Heilman E.R."/>
            <person name="Heiman D."/>
            <person name="Hepburn T."/>
            <person name="Howarth C."/>
            <person name="Jen D."/>
            <person name="Larson L."/>
            <person name="Mehta T."/>
            <person name="Neiman D."/>
            <person name="Pearson M."/>
            <person name="Roberts A."/>
            <person name="Saif S."/>
            <person name="Shea T."/>
            <person name="Shenoy N."/>
            <person name="Sisk P."/>
            <person name="Stolte C."/>
            <person name="Sykes S."/>
            <person name="Walk T."/>
            <person name="White J."/>
            <person name="Yandava C."/>
            <person name="Haas B."/>
            <person name="Nusbaum C."/>
            <person name="Birren B."/>
        </authorList>
    </citation>
    <scope>NUCLEOTIDE SEQUENCE [LARGE SCALE GENOMIC DNA]</scope>
    <source>
        <strain evidence="10">ATCC 64411 / 73-15</strain>
    </source>
</reference>
<dbReference type="VEuPathDB" id="FungiDB:MAPG_04067"/>
<evidence type="ECO:0000313" key="10">
    <source>
        <dbReference type="Proteomes" id="UP000011715"/>
    </source>
</evidence>
<dbReference type="EMBL" id="GL876968">
    <property type="protein sequence ID" value="KLU85035.1"/>
    <property type="molecule type" value="Genomic_DNA"/>
</dbReference>
<keyword evidence="3" id="KW-0285">Flavoprotein</keyword>
<dbReference type="PANTHER" id="PTHR42973:SF39">
    <property type="entry name" value="FAD-BINDING PCMH-TYPE DOMAIN-CONTAINING PROTEIN"/>
    <property type="match status" value="1"/>
</dbReference>
<reference evidence="9" key="4">
    <citation type="journal article" date="2015" name="G3 (Bethesda)">
        <title>Genome sequences of three phytopathogenic species of the Magnaporthaceae family of fungi.</title>
        <authorList>
            <person name="Okagaki L.H."/>
            <person name="Nunes C.C."/>
            <person name="Sailsbery J."/>
            <person name="Clay B."/>
            <person name="Brown D."/>
            <person name="John T."/>
            <person name="Oh Y."/>
            <person name="Young N."/>
            <person name="Fitzgerald M."/>
            <person name="Haas B.J."/>
            <person name="Zeng Q."/>
            <person name="Young S."/>
            <person name="Adiconis X."/>
            <person name="Fan L."/>
            <person name="Levin J.Z."/>
            <person name="Mitchell T.K."/>
            <person name="Okubara P.A."/>
            <person name="Farman M.L."/>
            <person name="Kohn L.M."/>
            <person name="Birren B."/>
            <person name="Ma L.-J."/>
            <person name="Dean R.A."/>
        </authorList>
    </citation>
    <scope>NUCLEOTIDE SEQUENCE</scope>
    <source>
        <strain evidence="9">ATCC 64411 / 73-15</strain>
    </source>
</reference>
<comment type="similarity">
    <text evidence="2">Belongs to the oxygen-dependent FAD-linked oxidoreductase family.</text>
</comment>
<gene>
    <name evidence="8" type="ORF">MAPG_04067</name>
</gene>
<feature type="chain" id="PRO_5009385353" description="FAD-binding PCMH-type domain-containing protein" evidence="6">
    <location>
        <begin position="30"/>
        <end position="586"/>
    </location>
</feature>
<evidence type="ECO:0000256" key="1">
    <source>
        <dbReference type="ARBA" id="ARBA00001974"/>
    </source>
</evidence>
<dbReference type="InterPro" id="IPR050416">
    <property type="entry name" value="FAD-linked_Oxidoreductase"/>
</dbReference>
<evidence type="ECO:0000256" key="6">
    <source>
        <dbReference type="SAM" id="SignalP"/>
    </source>
</evidence>
<dbReference type="PROSITE" id="PS51387">
    <property type="entry name" value="FAD_PCMH"/>
    <property type="match status" value="1"/>
</dbReference>
<evidence type="ECO:0000256" key="4">
    <source>
        <dbReference type="ARBA" id="ARBA00022827"/>
    </source>
</evidence>
<dbReference type="OrthoDB" id="9983560at2759"/>
<dbReference type="STRING" id="644358.A0A0C4DVQ6"/>